<evidence type="ECO:0000256" key="1">
    <source>
        <dbReference type="SAM" id="MobiDB-lite"/>
    </source>
</evidence>
<accession>A0A3M7QHJ4</accession>
<feature type="compositionally biased region" description="Basic and acidic residues" evidence="1">
    <location>
        <begin position="132"/>
        <end position="144"/>
    </location>
</feature>
<keyword evidence="3" id="KW-1185">Reference proteome</keyword>
<gene>
    <name evidence="2" type="ORF">BpHYR1_053403</name>
</gene>
<dbReference type="EMBL" id="REGN01006120">
    <property type="protein sequence ID" value="RNA10759.1"/>
    <property type="molecule type" value="Genomic_DNA"/>
</dbReference>
<feature type="region of interest" description="Disordered" evidence="1">
    <location>
        <begin position="122"/>
        <end position="144"/>
    </location>
</feature>
<dbReference type="AlphaFoldDB" id="A0A3M7QHJ4"/>
<sequence length="144" mass="17086">KPGTVTHSTLFIIIVFKQSTKLINGKLIFWNKDLKYPKLFQNISKSCCCKAEIYKRDFNRNKNDTNEWHAEVDDQFKTSFQFKDLKSIFLYKSIRSKINQSHSLLENENELSRSRNLDEMFRSSSSAKLSKRNKEPKNQVDWKI</sequence>
<dbReference type="Proteomes" id="UP000276133">
    <property type="component" value="Unassembled WGS sequence"/>
</dbReference>
<organism evidence="2 3">
    <name type="scientific">Brachionus plicatilis</name>
    <name type="common">Marine rotifer</name>
    <name type="synonym">Brachionus muelleri</name>
    <dbReference type="NCBI Taxonomy" id="10195"/>
    <lineage>
        <taxon>Eukaryota</taxon>
        <taxon>Metazoa</taxon>
        <taxon>Spiralia</taxon>
        <taxon>Gnathifera</taxon>
        <taxon>Rotifera</taxon>
        <taxon>Eurotatoria</taxon>
        <taxon>Monogononta</taxon>
        <taxon>Pseudotrocha</taxon>
        <taxon>Ploima</taxon>
        <taxon>Brachionidae</taxon>
        <taxon>Brachionus</taxon>
    </lineage>
</organism>
<protein>
    <submittedName>
        <fullName evidence="2">Uncharacterized protein</fullName>
    </submittedName>
</protein>
<evidence type="ECO:0000313" key="2">
    <source>
        <dbReference type="EMBL" id="RNA10759.1"/>
    </source>
</evidence>
<name>A0A3M7QHJ4_BRAPC</name>
<proteinExistence type="predicted"/>
<reference evidence="2 3" key="1">
    <citation type="journal article" date="2018" name="Sci. Rep.">
        <title>Genomic signatures of local adaptation to the degree of environmental predictability in rotifers.</title>
        <authorList>
            <person name="Franch-Gras L."/>
            <person name="Hahn C."/>
            <person name="Garcia-Roger E.M."/>
            <person name="Carmona M.J."/>
            <person name="Serra M."/>
            <person name="Gomez A."/>
        </authorList>
    </citation>
    <scope>NUCLEOTIDE SEQUENCE [LARGE SCALE GENOMIC DNA]</scope>
    <source>
        <strain evidence="2">HYR1</strain>
    </source>
</reference>
<comment type="caution">
    <text evidence="2">The sequence shown here is derived from an EMBL/GenBank/DDBJ whole genome shotgun (WGS) entry which is preliminary data.</text>
</comment>
<evidence type="ECO:0000313" key="3">
    <source>
        <dbReference type="Proteomes" id="UP000276133"/>
    </source>
</evidence>
<feature type="non-terminal residue" evidence="2">
    <location>
        <position position="1"/>
    </location>
</feature>